<protein>
    <submittedName>
        <fullName evidence="2">Helicase protein MOM1</fullName>
    </submittedName>
</protein>
<dbReference type="Pfam" id="PF25029">
    <property type="entry name" value="MOM1"/>
    <property type="match status" value="1"/>
</dbReference>
<name>A0A3L6FE71_MAIZE</name>
<proteinExistence type="predicted"/>
<gene>
    <name evidence="2" type="primary">MOM1_3</name>
    <name evidence="2" type="ORF">Zm00014a_022612</name>
</gene>
<dbReference type="AlphaFoldDB" id="A0A3L6FE71"/>
<keyword evidence="2" id="KW-0378">Hydrolase</keyword>
<dbReference type="InterPro" id="IPR039322">
    <property type="entry name" value="MOM1"/>
</dbReference>
<evidence type="ECO:0000313" key="2">
    <source>
        <dbReference type="EMBL" id="PWZ31482.1"/>
    </source>
</evidence>
<dbReference type="Proteomes" id="UP000251960">
    <property type="component" value="Chromosome 3"/>
</dbReference>
<dbReference type="GO" id="GO:0031507">
    <property type="term" value="P:heterochromatin formation"/>
    <property type="evidence" value="ECO:0007669"/>
    <property type="project" value="InterPro"/>
</dbReference>
<sequence>MCPLRCVLNRRGPSTPPSLSVLRPTTFNHRGFPDEGDRTAARTRRAGCAPSFASSTVAFVNPDLKTERGFAALYTNKGPTAASAAAKPLLLACTAIEWRRRDGVRPGQGGKLKLFISGISWETINDGQEAERALLCLRRGTILVTIAGACTRGAGTSFAASGTSFSIYIWHLFQYRNFNNWLSVMNFISRLLFKGLGAFKFRLWDVKQELTFCQPFVCTISTSRQLEAKRDLVAGVVYGTDFFTKRKIQDSRGILIGQIVHHRCRLLLLTAPLVHVSHLRQGSCASAAAIGRSRRSLVVKELQGCRWLGPLSKWSMTSVNLGTFQDGDLLPNTQTTMAKKGQYVKSQETGTTLDRASAEQLKMSSPILPLPKLHTQEKKRKKYYLEARSGLVDMNKPPEMISGNMKFKEIQFQKLQRLLDGCHPDFDNDHLCSVNNHDILLEMSTPSADLHLLPETGVENIRTPKSLHVELKRELSKLNTVLKLIDNVLFLANQFIEYLLHNHLVVREPRSILHAFNIALCWRAASFLKYTELDHRESVALASDGLNYECNEAPS</sequence>
<accession>A0A3L6FE71</accession>
<keyword evidence="2" id="KW-0547">Nucleotide-binding</keyword>
<keyword evidence="2" id="KW-0067">ATP-binding</keyword>
<feature type="domain" description="MOM1 alpha-helical" evidence="1">
    <location>
        <begin position="463"/>
        <end position="552"/>
    </location>
</feature>
<dbReference type="PANTHER" id="PTHR35116">
    <property type="entry name" value="HELICASE PROTEIN MOM1"/>
    <property type="match status" value="1"/>
</dbReference>
<dbReference type="PANTHER" id="PTHR35116:SF2">
    <property type="entry name" value="ATP-DEPENDENT HELICASE FAMILY PROTEIN-RELATED"/>
    <property type="match status" value="1"/>
</dbReference>
<keyword evidence="2" id="KW-0347">Helicase</keyword>
<dbReference type="InterPro" id="IPR056882">
    <property type="entry name" value="MOM1_dom"/>
</dbReference>
<reference evidence="2" key="1">
    <citation type="journal article" date="2018" name="Nat. Genet.">
        <title>Extensive intraspecific gene order and gene structural variations between Mo17 and other maize genomes.</title>
        <authorList>
            <person name="Sun S."/>
            <person name="Zhou Y."/>
            <person name="Chen J."/>
            <person name="Shi J."/>
            <person name="Zhao H."/>
            <person name="Zhao H."/>
            <person name="Song W."/>
            <person name="Zhang M."/>
            <person name="Cui Y."/>
            <person name="Dong X."/>
            <person name="Liu H."/>
            <person name="Ma X."/>
            <person name="Jiao Y."/>
            <person name="Wang B."/>
            <person name="Wei X."/>
            <person name="Stein J.C."/>
            <person name="Glaubitz J.C."/>
            <person name="Lu F."/>
            <person name="Yu G."/>
            <person name="Liang C."/>
            <person name="Fengler K."/>
            <person name="Li B."/>
            <person name="Rafalski A."/>
            <person name="Schnable P.S."/>
            <person name="Ware D.H."/>
            <person name="Buckler E.S."/>
            <person name="Lai J."/>
        </authorList>
    </citation>
    <scope>NUCLEOTIDE SEQUENCE [LARGE SCALE GENOMIC DNA]</scope>
    <source>
        <tissue evidence="2">Seedling</tissue>
    </source>
</reference>
<evidence type="ECO:0000259" key="1">
    <source>
        <dbReference type="Pfam" id="PF25029"/>
    </source>
</evidence>
<organism evidence="2">
    <name type="scientific">Zea mays</name>
    <name type="common">Maize</name>
    <dbReference type="NCBI Taxonomy" id="4577"/>
    <lineage>
        <taxon>Eukaryota</taxon>
        <taxon>Viridiplantae</taxon>
        <taxon>Streptophyta</taxon>
        <taxon>Embryophyta</taxon>
        <taxon>Tracheophyta</taxon>
        <taxon>Spermatophyta</taxon>
        <taxon>Magnoliopsida</taxon>
        <taxon>Liliopsida</taxon>
        <taxon>Poales</taxon>
        <taxon>Poaceae</taxon>
        <taxon>PACMAD clade</taxon>
        <taxon>Panicoideae</taxon>
        <taxon>Andropogonodae</taxon>
        <taxon>Andropogoneae</taxon>
        <taxon>Tripsacinae</taxon>
        <taxon>Zea</taxon>
    </lineage>
</organism>
<dbReference type="ExpressionAtlas" id="A0A3L6FE71">
    <property type="expression patterns" value="baseline"/>
</dbReference>
<dbReference type="EMBL" id="NCVQ01000004">
    <property type="protein sequence ID" value="PWZ31482.1"/>
    <property type="molecule type" value="Genomic_DNA"/>
</dbReference>
<dbReference type="GO" id="GO:0004386">
    <property type="term" value="F:helicase activity"/>
    <property type="evidence" value="ECO:0007669"/>
    <property type="project" value="UniProtKB-KW"/>
</dbReference>
<comment type="caution">
    <text evidence="2">The sequence shown here is derived from an EMBL/GenBank/DDBJ whole genome shotgun (WGS) entry which is preliminary data.</text>
</comment>